<keyword evidence="3" id="KW-1185">Reference proteome</keyword>
<evidence type="ECO:0000313" key="3">
    <source>
        <dbReference type="Proteomes" id="UP001153076"/>
    </source>
</evidence>
<accession>A0A9Q1K679</accession>
<evidence type="ECO:0000259" key="1">
    <source>
        <dbReference type="Pfam" id="PF13963"/>
    </source>
</evidence>
<feature type="domain" description="Transposase-associated" evidence="1">
    <location>
        <begin position="73"/>
        <end position="153"/>
    </location>
</feature>
<reference evidence="2" key="1">
    <citation type="submission" date="2022-04" db="EMBL/GenBank/DDBJ databases">
        <title>Carnegiea gigantea Genome sequencing and assembly v2.</title>
        <authorList>
            <person name="Copetti D."/>
            <person name="Sanderson M.J."/>
            <person name="Burquez A."/>
            <person name="Wojciechowski M.F."/>
        </authorList>
    </citation>
    <scope>NUCLEOTIDE SEQUENCE</scope>
    <source>
        <strain evidence="2">SGP5-SGP5p</strain>
        <tissue evidence="2">Aerial part</tissue>
    </source>
</reference>
<dbReference type="EMBL" id="JAKOGI010000315">
    <property type="protein sequence ID" value="KAJ8437170.1"/>
    <property type="molecule type" value="Genomic_DNA"/>
</dbReference>
<proteinExistence type="predicted"/>
<protein>
    <recommendedName>
        <fullName evidence="1">Transposase-associated domain-containing protein</fullName>
    </recommendedName>
</protein>
<evidence type="ECO:0000313" key="2">
    <source>
        <dbReference type="EMBL" id="KAJ8437170.1"/>
    </source>
</evidence>
<dbReference type="InterPro" id="IPR029480">
    <property type="entry name" value="Transpos_assoc"/>
</dbReference>
<sequence length="184" mass="21400">MPILGKGSMRCDHHLKICTTNCDTRISSHIKGHKHNCDKFKPKCQTVKVARSLIFLTPSTPLIFNLYDMSTDKEWMKLKNQSTSQYLQGVNKFLEFAFSVAFPNENIQMEKRTIRGPCNSCLNVYFKTRRDVHYDLLKNGILQSYTIWDKHGEHMDNFHANNEAEVNENLDYEDMLDMLQVASC</sequence>
<dbReference type="AlphaFoldDB" id="A0A9Q1K679"/>
<dbReference type="Pfam" id="PF13963">
    <property type="entry name" value="Transpos_assoc"/>
    <property type="match status" value="1"/>
</dbReference>
<dbReference type="OrthoDB" id="1713787at2759"/>
<dbReference type="Proteomes" id="UP001153076">
    <property type="component" value="Unassembled WGS sequence"/>
</dbReference>
<gene>
    <name evidence="2" type="ORF">Cgig2_010931</name>
</gene>
<name>A0A9Q1K679_9CARY</name>
<comment type="caution">
    <text evidence="2">The sequence shown here is derived from an EMBL/GenBank/DDBJ whole genome shotgun (WGS) entry which is preliminary data.</text>
</comment>
<organism evidence="2 3">
    <name type="scientific">Carnegiea gigantea</name>
    <dbReference type="NCBI Taxonomy" id="171969"/>
    <lineage>
        <taxon>Eukaryota</taxon>
        <taxon>Viridiplantae</taxon>
        <taxon>Streptophyta</taxon>
        <taxon>Embryophyta</taxon>
        <taxon>Tracheophyta</taxon>
        <taxon>Spermatophyta</taxon>
        <taxon>Magnoliopsida</taxon>
        <taxon>eudicotyledons</taxon>
        <taxon>Gunneridae</taxon>
        <taxon>Pentapetalae</taxon>
        <taxon>Caryophyllales</taxon>
        <taxon>Cactineae</taxon>
        <taxon>Cactaceae</taxon>
        <taxon>Cactoideae</taxon>
        <taxon>Echinocereeae</taxon>
        <taxon>Carnegiea</taxon>
    </lineage>
</organism>